<dbReference type="InterPro" id="IPR017853">
    <property type="entry name" value="GH"/>
</dbReference>
<dbReference type="Proteomes" id="UP000184386">
    <property type="component" value="Unassembled WGS sequence"/>
</dbReference>
<evidence type="ECO:0000256" key="2">
    <source>
        <dbReference type="ARBA" id="ARBA00012662"/>
    </source>
</evidence>
<dbReference type="RefSeq" id="WP_073275910.1">
    <property type="nucleotide sequence ID" value="NZ_FRAC01000011.1"/>
</dbReference>
<dbReference type="GO" id="GO:0005764">
    <property type="term" value="C:lysosome"/>
    <property type="evidence" value="ECO:0007669"/>
    <property type="project" value="TreeGrafter"/>
</dbReference>
<dbReference type="Pfam" id="PF01120">
    <property type="entry name" value="Alpha_L_fucos"/>
    <property type="match status" value="1"/>
</dbReference>
<reference evidence="7 8" key="1">
    <citation type="submission" date="2016-11" db="EMBL/GenBank/DDBJ databases">
        <authorList>
            <person name="Jaros S."/>
            <person name="Januszkiewicz K."/>
            <person name="Wedrychowicz H."/>
        </authorList>
    </citation>
    <scope>NUCLEOTIDE SEQUENCE [LARGE SCALE GENOMIC DNA]</scope>
    <source>
        <strain evidence="7 8">DSM 15929</strain>
    </source>
</reference>
<feature type="domain" description="Glycoside hydrolase family 29 N-terminal" evidence="6">
    <location>
        <begin position="43"/>
        <end position="331"/>
    </location>
</feature>
<dbReference type="PANTHER" id="PTHR10030">
    <property type="entry name" value="ALPHA-L-FUCOSIDASE"/>
    <property type="match status" value="1"/>
</dbReference>
<dbReference type="EMBL" id="FRAC01000011">
    <property type="protein sequence ID" value="SHK34875.1"/>
    <property type="molecule type" value="Genomic_DNA"/>
</dbReference>
<keyword evidence="4" id="KW-0378">Hydrolase</keyword>
<organism evidence="7 8">
    <name type="scientific">Anaerocolumna jejuensis DSM 15929</name>
    <dbReference type="NCBI Taxonomy" id="1121322"/>
    <lineage>
        <taxon>Bacteria</taxon>
        <taxon>Bacillati</taxon>
        <taxon>Bacillota</taxon>
        <taxon>Clostridia</taxon>
        <taxon>Lachnospirales</taxon>
        <taxon>Lachnospiraceae</taxon>
        <taxon>Anaerocolumna</taxon>
    </lineage>
</organism>
<accession>A0A1M6RQZ3</accession>
<dbReference type="SMART" id="SM00812">
    <property type="entry name" value="Alpha_L_fucos"/>
    <property type="match status" value="1"/>
</dbReference>
<evidence type="ECO:0000256" key="4">
    <source>
        <dbReference type="ARBA" id="ARBA00022801"/>
    </source>
</evidence>
<dbReference type="AlphaFoldDB" id="A0A1M6RQZ3"/>
<comment type="similarity">
    <text evidence="1">Belongs to the glycosyl hydrolase 29 family.</text>
</comment>
<evidence type="ECO:0000259" key="6">
    <source>
        <dbReference type="Pfam" id="PF01120"/>
    </source>
</evidence>
<sequence length="336" mass="39626">MLRDSNNKIIMEPSTEPNEAQKRQIARKYGMFLHFGINTFGNVEWSDGKIPIESYQPAAIDAEQWVRTAYEAGMNFVILITKHHDGFCLWDTDTTRYSVKYSPNTADVVKEVSEACKKYGLSFGLYYSLWDEHEPSFADNFDRGYINYMLKQLEELMDGRYGEVVELWMDGPWKKLCPQWRYELIYDLVKRLQPQCQIGINHTIGEPGLGDPDERYLPKNYQLYDPIRNYPSDFRLWDPHICRKDDPKIYTCEGKNYYMPFEQTICSRDGFSWFYSDQYEEKPLIDKNYIADCYRQVTAQDNLMVVNLPPDTRGRLSERDVQNIMDVADILGIRRK</sequence>
<dbReference type="GO" id="GO:0006004">
    <property type="term" value="P:fucose metabolic process"/>
    <property type="evidence" value="ECO:0007669"/>
    <property type="project" value="TreeGrafter"/>
</dbReference>
<dbReference type="PANTHER" id="PTHR10030:SF37">
    <property type="entry name" value="ALPHA-L-FUCOSIDASE-RELATED"/>
    <property type="match status" value="1"/>
</dbReference>
<evidence type="ECO:0000313" key="8">
    <source>
        <dbReference type="Proteomes" id="UP000184386"/>
    </source>
</evidence>
<dbReference type="GO" id="GO:0004560">
    <property type="term" value="F:alpha-L-fucosidase activity"/>
    <property type="evidence" value="ECO:0007669"/>
    <property type="project" value="InterPro"/>
</dbReference>
<dbReference type="InterPro" id="IPR000933">
    <property type="entry name" value="Glyco_hydro_29"/>
</dbReference>
<dbReference type="GO" id="GO:0016139">
    <property type="term" value="P:glycoside catabolic process"/>
    <property type="evidence" value="ECO:0007669"/>
    <property type="project" value="TreeGrafter"/>
</dbReference>
<dbReference type="STRING" id="1121322.SAMN02745136_02264"/>
<dbReference type="SUPFAM" id="SSF51445">
    <property type="entry name" value="(Trans)glycosidases"/>
    <property type="match status" value="1"/>
</dbReference>
<keyword evidence="5" id="KW-0326">Glycosidase</keyword>
<evidence type="ECO:0000256" key="1">
    <source>
        <dbReference type="ARBA" id="ARBA00007951"/>
    </source>
</evidence>
<dbReference type="OrthoDB" id="107551at2"/>
<dbReference type="Gene3D" id="3.20.20.80">
    <property type="entry name" value="Glycosidases"/>
    <property type="match status" value="1"/>
</dbReference>
<protein>
    <recommendedName>
        <fullName evidence="2">alpha-L-fucosidase</fullName>
        <ecNumber evidence="2">3.2.1.51</ecNumber>
    </recommendedName>
</protein>
<proteinExistence type="inferred from homology"/>
<evidence type="ECO:0000256" key="5">
    <source>
        <dbReference type="ARBA" id="ARBA00023295"/>
    </source>
</evidence>
<evidence type="ECO:0000313" key="7">
    <source>
        <dbReference type="EMBL" id="SHK34875.1"/>
    </source>
</evidence>
<dbReference type="EC" id="3.2.1.51" evidence="2"/>
<dbReference type="InterPro" id="IPR057739">
    <property type="entry name" value="Glyco_hydro_29_N"/>
</dbReference>
<gene>
    <name evidence="7" type="ORF">SAMN02745136_02264</name>
</gene>
<name>A0A1M6RQZ3_9FIRM</name>
<keyword evidence="3" id="KW-0732">Signal</keyword>
<evidence type="ECO:0000256" key="3">
    <source>
        <dbReference type="ARBA" id="ARBA00022729"/>
    </source>
</evidence>
<keyword evidence="8" id="KW-1185">Reference proteome</keyword>